<dbReference type="AlphaFoldDB" id="A0A1Y0IAI1"/>
<organism evidence="1 2">
    <name type="scientific">Oleiphilus messinensis</name>
    <dbReference type="NCBI Taxonomy" id="141451"/>
    <lineage>
        <taxon>Bacteria</taxon>
        <taxon>Pseudomonadati</taxon>
        <taxon>Pseudomonadota</taxon>
        <taxon>Gammaproteobacteria</taxon>
        <taxon>Oceanospirillales</taxon>
        <taxon>Oleiphilaceae</taxon>
        <taxon>Oleiphilus</taxon>
    </lineage>
</organism>
<sequence>MNNIGKRLHFGIISVIAYLTASLCQAELKPISDTEMSDITGQAFFSVDNYAYEGTEFMRLNLGLEIETLLDIGELEVGRYHRWENGDPCLECDGTEAGLERHPADLMLKNFSLGHINEDTDEIDPFYLKDPFLEFALDDQGTPIGVRLGFANAKGWLSGNITSLTGNIDIAIKDTAYGLSQMAPDCSAGAYECFLGLLLKVLGPPILQGSPLEAEANLVNQEGDLDPVRANMVGMEDGKEFRADGTGEINFFERALLDLMIALTPSRYNARREGDIVIFESANCDILSVPVCFDLSNFGSFEIGRGTETGTPGLFLSVQTADTIKWAQTFEENPGSAVQTFQETGFGTFFNIPNDGVAVTLQEAMNGIDRKQTHFINRGMGLF</sequence>
<gene>
    <name evidence="1" type="ORF">OLMES_3497</name>
</gene>
<evidence type="ECO:0000313" key="1">
    <source>
        <dbReference type="EMBL" id="ARU57532.1"/>
    </source>
</evidence>
<dbReference type="OrthoDB" id="6358750at2"/>
<reference evidence="1 2" key="1">
    <citation type="submission" date="2017-05" db="EMBL/GenBank/DDBJ databases">
        <title>Genomic insights into alkan degradation activity of Oleiphilus messinensis.</title>
        <authorList>
            <person name="Kozyavkin S.A."/>
            <person name="Slesarev A.I."/>
            <person name="Golyshin P.N."/>
            <person name="Korzhenkov A."/>
            <person name="Golyshina O.N."/>
            <person name="Toshchakov S.V."/>
        </authorList>
    </citation>
    <scope>NUCLEOTIDE SEQUENCE [LARGE SCALE GENOMIC DNA]</scope>
    <source>
        <strain evidence="1 2">ME102</strain>
    </source>
</reference>
<proteinExistence type="predicted"/>
<dbReference type="RefSeq" id="WP_087462419.1">
    <property type="nucleotide sequence ID" value="NZ_CP021425.1"/>
</dbReference>
<dbReference type="KEGG" id="ome:OLMES_3497"/>
<protein>
    <submittedName>
        <fullName evidence="1">Uncharacterized protein</fullName>
    </submittedName>
</protein>
<name>A0A1Y0IAI1_9GAMM</name>
<dbReference type="EMBL" id="CP021425">
    <property type="protein sequence ID" value="ARU57532.1"/>
    <property type="molecule type" value="Genomic_DNA"/>
</dbReference>
<keyword evidence="2" id="KW-1185">Reference proteome</keyword>
<evidence type="ECO:0000313" key="2">
    <source>
        <dbReference type="Proteomes" id="UP000196027"/>
    </source>
</evidence>
<accession>A0A1Y0IAI1</accession>
<dbReference type="Proteomes" id="UP000196027">
    <property type="component" value="Chromosome"/>
</dbReference>